<evidence type="ECO:0000313" key="2">
    <source>
        <dbReference type="Proteomes" id="UP000320055"/>
    </source>
</evidence>
<gene>
    <name evidence="1" type="ORF">H1P_4050002</name>
</gene>
<keyword evidence="2" id="KW-1185">Reference proteome</keyword>
<accession>A0A563VXG2</accession>
<dbReference type="AlphaFoldDB" id="A0A563VXG2"/>
<evidence type="ECO:0000313" key="1">
    <source>
        <dbReference type="EMBL" id="VEP16111.1"/>
    </source>
</evidence>
<sequence>MSYFILFPSSKKGFEGVLWLGERNNFSVALALAKNCVVSITIILDFSLLESLLLGK</sequence>
<dbReference type="EMBL" id="CAACVJ010000341">
    <property type="protein sequence ID" value="VEP16111.1"/>
    <property type="molecule type" value="Genomic_DNA"/>
</dbReference>
<dbReference type="Proteomes" id="UP000320055">
    <property type="component" value="Unassembled WGS sequence"/>
</dbReference>
<reference evidence="1 2" key="1">
    <citation type="submission" date="2019-01" db="EMBL/GenBank/DDBJ databases">
        <authorList>
            <person name="Brito A."/>
        </authorList>
    </citation>
    <scope>NUCLEOTIDE SEQUENCE [LARGE SCALE GENOMIC DNA]</scope>
    <source>
        <strain evidence="1">1</strain>
    </source>
</reference>
<name>A0A563VXG2_9CYAN</name>
<proteinExistence type="predicted"/>
<organism evidence="1 2">
    <name type="scientific">Hyella patelloides LEGE 07179</name>
    <dbReference type="NCBI Taxonomy" id="945734"/>
    <lineage>
        <taxon>Bacteria</taxon>
        <taxon>Bacillati</taxon>
        <taxon>Cyanobacteriota</taxon>
        <taxon>Cyanophyceae</taxon>
        <taxon>Pleurocapsales</taxon>
        <taxon>Hyellaceae</taxon>
        <taxon>Hyella</taxon>
    </lineage>
</organism>
<protein>
    <submittedName>
        <fullName evidence="1">Uncharacterized protein</fullName>
    </submittedName>
</protein>